<feature type="compositionally biased region" description="Low complexity" evidence="1">
    <location>
        <begin position="28"/>
        <end position="56"/>
    </location>
</feature>
<dbReference type="PROSITE" id="PS51257">
    <property type="entry name" value="PROKAR_LIPOPROTEIN"/>
    <property type="match status" value="1"/>
</dbReference>
<organism evidence="4 5">
    <name type="scientific">Wansuia hejianensis</name>
    <dbReference type="NCBI Taxonomy" id="2763667"/>
    <lineage>
        <taxon>Bacteria</taxon>
        <taxon>Bacillati</taxon>
        <taxon>Bacillota</taxon>
        <taxon>Clostridia</taxon>
        <taxon>Lachnospirales</taxon>
        <taxon>Lachnospiraceae</taxon>
        <taxon>Wansuia</taxon>
    </lineage>
</organism>
<evidence type="ECO:0000256" key="1">
    <source>
        <dbReference type="SAM" id="MobiDB-lite"/>
    </source>
</evidence>
<evidence type="ECO:0000259" key="3">
    <source>
        <dbReference type="Pfam" id="PF03413"/>
    </source>
</evidence>
<feature type="chain" id="PRO_5038493593" evidence="2">
    <location>
        <begin position="27"/>
        <end position="219"/>
    </location>
</feature>
<feature type="domain" description="PepSY" evidence="3">
    <location>
        <begin position="81"/>
        <end position="140"/>
    </location>
</feature>
<name>A0A926F2N9_9FIRM</name>
<dbReference type="InterPro" id="IPR025711">
    <property type="entry name" value="PepSY"/>
</dbReference>
<keyword evidence="2" id="KW-0732">Signal</keyword>
<dbReference type="EMBL" id="JACRTK010000002">
    <property type="protein sequence ID" value="MBC8590799.1"/>
    <property type="molecule type" value="Genomic_DNA"/>
</dbReference>
<accession>A0A926F2N9</accession>
<reference evidence="4 5" key="1">
    <citation type="submission" date="2020-08" db="EMBL/GenBank/DDBJ databases">
        <title>Genome public.</title>
        <authorList>
            <person name="Liu C."/>
            <person name="Sun Q."/>
        </authorList>
    </citation>
    <scope>NUCLEOTIDE SEQUENCE [LARGE SCALE GENOMIC DNA]</scope>
    <source>
        <strain evidence="4 5">NSJ-26</strain>
    </source>
</reference>
<proteinExistence type="predicted"/>
<dbReference type="AlphaFoldDB" id="A0A926F2N9"/>
<comment type="caution">
    <text evidence="4">The sequence shown here is derived from an EMBL/GenBank/DDBJ whole genome shotgun (WGS) entry which is preliminary data.</text>
</comment>
<feature type="region of interest" description="Disordered" evidence="1">
    <location>
        <begin position="24"/>
        <end position="72"/>
    </location>
</feature>
<evidence type="ECO:0000256" key="2">
    <source>
        <dbReference type="SAM" id="SignalP"/>
    </source>
</evidence>
<dbReference type="Proteomes" id="UP000601522">
    <property type="component" value="Unassembled WGS sequence"/>
</dbReference>
<evidence type="ECO:0000313" key="4">
    <source>
        <dbReference type="EMBL" id="MBC8590799.1"/>
    </source>
</evidence>
<dbReference type="Gene3D" id="3.10.450.40">
    <property type="match status" value="1"/>
</dbReference>
<protein>
    <submittedName>
        <fullName evidence="4">PepSY domain-containing protein</fullName>
    </submittedName>
</protein>
<dbReference type="Pfam" id="PF03413">
    <property type="entry name" value="PepSY"/>
    <property type="match status" value="1"/>
</dbReference>
<keyword evidence="5" id="KW-1185">Reference proteome</keyword>
<feature type="signal peptide" evidence="2">
    <location>
        <begin position="1"/>
        <end position="26"/>
    </location>
</feature>
<gene>
    <name evidence="4" type="ORF">H8689_06585</name>
</gene>
<sequence length="219" mass="24776">MFKKKWVISLILVLVLALSACTPKNAPNDNNSTDQGTTGDTTNTNDNNGNNNNADQENIDEENNNQNSNTGNTIASYEDIKLNAEEAFDIFIKKYPGAKVEKIELSLDDGSYFYKVEGYDDTKEYDLKLEPENGNIVNEEQNDRGDVEGEITSEDVKKVHDLIGKAKKEVGKDYIVDEWTLEVENGNTILDIEVVDRTNNKDMEYRYNIKTGELMEKDQ</sequence>
<evidence type="ECO:0000313" key="5">
    <source>
        <dbReference type="Proteomes" id="UP000601522"/>
    </source>
</evidence>
<dbReference type="RefSeq" id="WP_249323633.1">
    <property type="nucleotide sequence ID" value="NZ_JACRTK010000002.1"/>
</dbReference>